<dbReference type="RefSeq" id="WP_117531330.1">
    <property type="nucleotide sequence ID" value="NZ_QUSM01000002.1"/>
</dbReference>
<evidence type="ECO:0000256" key="1">
    <source>
        <dbReference type="SAM" id="MobiDB-lite"/>
    </source>
</evidence>
<evidence type="ECO:0000256" key="2">
    <source>
        <dbReference type="SAM" id="Phobius"/>
    </source>
</evidence>
<comment type="caution">
    <text evidence="3">The sequence shown here is derived from an EMBL/GenBank/DDBJ whole genome shotgun (WGS) entry which is preliminary data.</text>
</comment>
<keyword evidence="2" id="KW-1133">Transmembrane helix</keyword>
<protein>
    <recommendedName>
        <fullName evidence="5">Stage III sporulation protein AG</fullName>
    </recommendedName>
</protein>
<evidence type="ECO:0008006" key="5">
    <source>
        <dbReference type="Google" id="ProtNLM"/>
    </source>
</evidence>
<feature type="transmembrane region" description="Helical" evidence="2">
    <location>
        <begin position="21"/>
        <end position="41"/>
    </location>
</feature>
<dbReference type="AlphaFoldDB" id="A0A3E3E0U8"/>
<reference evidence="3 4" key="1">
    <citation type="submission" date="2018-08" db="EMBL/GenBank/DDBJ databases">
        <title>A genome reference for cultivated species of the human gut microbiota.</title>
        <authorList>
            <person name="Zou Y."/>
            <person name="Xue W."/>
            <person name="Luo G."/>
        </authorList>
    </citation>
    <scope>NUCLEOTIDE SEQUENCE [LARGE SCALE GENOMIC DNA]</scope>
    <source>
        <strain evidence="3 4">AM25-6</strain>
    </source>
</reference>
<name>A0A3E3E0U8_9FIRM</name>
<keyword evidence="2" id="KW-0472">Membrane</keyword>
<proteinExistence type="predicted"/>
<feature type="region of interest" description="Disordered" evidence="1">
    <location>
        <begin position="99"/>
        <end position="138"/>
    </location>
</feature>
<feature type="compositionally biased region" description="Low complexity" evidence="1">
    <location>
        <begin position="101"/>
        <end position="115"/>
    </location>
</feature>
<organism evidence="3 4">
    <name type="scientific">Anaerofustis stercorihominis</name>
    <dbReference type="NCBI Taxonomy" id="214853"/>
    <lineage>
        <taxon>Bacteria</taxon>
        <taxon>Bacillati</taxon>
        <taxon>Bacillota</taxon>
        <taxon>Clostridia</taxon>
        <taxon>Eubacteriales</taxon>
        <taxon>Eubacteriaceae</taxon>
        <taxon>Anaerofustis</taxon>
    </lineage>
</organism>
<keyword evidence="2" id="KW-0812">Transmembrane</keyword>
<accession>A0A3E3E0U8</accession>
<evidence type="ECO:0000313" key="4">
    <source>
        <dbReference type="Proteomes" id="UP000261212"/>
    </source>
</evidence>
<gene>
    <name evidence="3" type="ORF">DW687_02290</name>
</gene>
<sequence>MDKDKLSGIINNFIKGEDKNKSLLIILLVIGLCLILFSSLFSSSDSKDKKETSKELSSSEYKLSLEKSIEETLSKVSGVGNVKVTITLDGEIEKNIAYNESNSTSTSGSGDANTNDSSNSSKDAVMVRDGSNESPFTTKDKYPEVVGVVIVASGAGNKTVQYYITKSVEALLSLPSYKVVVLPSKENI</sequence>
<evidence type="ECO:0000313" key="3">
    <source>
        <dbReference type="EMBL" id="RGD75174.1"/>
    </source>
</evidence>
<dbReference type="EMBL" id="QUSM01000002">
    <property type="protein sequence ID" value="RGD75174.1"/>
    <property type="molecule type" value="Genomic_DNA"/>
</dbReference>
<dbReference type="Proteomes" id="UP000261212">
    <property type="component" value="Unassembled WGS sequence"/>
</dbReference>